<dbReference type="AlphaFoldDB" id="A0A0F9LRY7"/>
<protein>
    <submittedName>
        <fullName evidence="1">Uncharacterized protein</fullName>
    </submittedName>
</protein>
<sequence>MELPILEMEGEMMSLTEVLTDEQVENWRKILCLTLGPYALIAPREQIQEIRNKMQKKLSSKLPKCEAK</sequence>
<name>A0A0F9LRY7_9ZZZZ</name>
<accession>A0A0F9LRY7</accession>
<reference evidence="1" key="1">
    <citation type="journal article" date="2015" name="Nature">
        <title>Complex archaea that bridge the gap between prokaryotes and eukaryotes.</title>
        <authorList>
            <person name="Spang A."/>
            <person name="Saw J.H."/>
            <person name="Jorgensen S.L."/>
            <person name="Zaremba-Niedzwiedzka K."/>
            <person name="Martijn J."/>
            <person name="Lind A.E."/>
            <person name="van Eijk R."/>
            <person name="Schleper C."/>
            <person name="Guy L."/>
            <person name="Ettema T.J."/>
        </authorList>
    </citation>
    <scope>NUCLEOTIDE SEQUENCE</scope>
</reference>
<gene>
    <name evidence="1" type="ORF">LCGC14_1548260</name>
</gene>
<evidence type="ECO:0000313" key="1">
    <source>
        <dbReference type="EMBL" id="KKM59284.1"/>
    </source>
</evidence>
<organism evidence="1">
    <name type="scientific">marine sediment metagenome</name>
    <dbReference type="NCBI Taxonomy" id="412755"/>
    <lineage>
        <taxon>unclassified sequences</taxon>
        <taxon>metagenomes</taxon>
        <taxon>ecological metagenomes</taxon>
    </lineage>
</organism>
<comment type="caution">
    <text evidence="1">The sequence shown here is derived from an EMBL/GenBank/DDBJ whole genome shotgun (WGS) entry which is preliminary data.</text>
</comment>
<dbReference type="EMBL" id="LAZR01011799">
    <property type="protein sequence ID" value="KKM59284.1"/>
    <property type="molecule type" value="Genomic_DNA"/>
</dbReference>
<proteinExistence type="predicted"/>